<accession>A0A071MDG6</accession>
<reference evidence="13" key="1">
    <citation type="submission" date="2014-04" db="EMBL/GenBank/DDBJ databases">
        <title>In planta biocontrol of soil-borne Fusarium wilt of banana through a plant endophytic bacterium, Burkholderia cenocepacia 869T2.</title>
        <authorList>
            <person name="Ho Y.-N."/>
            <person name="Chiang H.-M."/>
            <person name="Chao C.-P."/>
            <person name="Su C.-C."/>
            <person name="Hsu H.-F."/>
            <person name="Guo C.-T."/>
            <person name="Hsieh J.-L."/>
            <person name="Huang C.-C."/>
        </authorList>
    </citation>
    <scope>NUCLEOTIDE SEQUENCE [LARGE SCALE GENOMIC DNA]</scope>
    <source>
        <strain evidence="13">869T2</strain>
    </source>
</reference>
<evidence type="ECO:0000256" key="9">
    <source>
        <dbReference type="ARBA" id="ARBA00023136"/>
    </source>
</evidence>
<keyword evidence="6 11" id="KW-0732">Signal</keyword>
<dbReference type="PRINTS" id="PR00184">
    <property type="entry name" value="NEISSPPORIN"/>
</dbReference>
<gene>
    <name evidence="13" type="ORF">DT99_16545</name>
</gene>
<evidence type="ECO:0000256" key="2">
    <source>
        <dbReference type="ARBA" id="ARBA00011233"/>
    </source>
</evidence>
<dbReference type="InterPro" id="IPR002299">
    <property type="entry name" value="Porin_Neis"/>
</dbReference>
<feature type="domain" description="Porin" evidence="12">
    <location>
        <begin position="7"/>
        <end position="345"/>
    </location>
</feature>
<evidence type="ECO:0000256" key="1">
    <source>
        <dbReference type="ARBA" id="ARBA00004571"/>
    </source>
</evidence>
<comment type="subcellular location">
    <subcellularLocation>
        <location evidence="1">Cell outer membrane</location>
        <topology evidence="1">Multi-pass membrane protein</topology>
    </subcellularLocation>
</comment>
<dbReference type="Pfam" id="PF13609">
    <property type="entry name" value="Porin_4"/>
    <property type="match status" value="1"/>
</dbReference>
<evidence type="ECO:0000256" key="11">
    <source>
        <dbReference type="SAM" id="SignalP"/>
    </source>
</evidence>
<keyword evidence="8" id="KW-0626">Porin</keyword>
<keyword evidence="5" id="KW-0812">Transmembrane</keyword>
<feature type="chain" id="PRO_5001677722" evidence="11">
    <location>
        <begin position="21"/>
        <end position="383"/>
    </location>
</feature>
<dbReference type="PANTHER" id="PTHR34501">
    <property type="entry name" value="PROTEIN YDDL-RELATED"/>
    <property type="match status" value="1"/>
</dbReference>
<evidence type="ECO:0000256" key="4">
    <source>
        <dbReference type="ARBA" id="ARBA00022452"/>
    </source>
</evidence>
<evidence type="ECO:0000259" key="12">
    <source>
        <dbReference type="Pfam" id="PF13609"/>
    </source>
</evidence>
<dbReference type="PRINTS" id="PR00182">
    <property type="entry name" value="ECOLNEIPORIN"/>
</dbReference>
<comment type="subunit">
    <text evidence="2">Homotrimer.</text>
</comment>
<dbReference type="InterPro" id="IPR050298">
    <property type="entry name" value="Gram-neg_bact_OMP"/>
</dbReference>
<dbReference type="SUPFAM" id="SSF56935">
    <property type="entry name" value="Porins"/>
    <property type="match status" value="1"/>
</dbReference>
<dbReference type="GO" id="GO:0046930">
    <property type="term" value="C:pore complex"/>
    <property type="evidence" value="ECO:0007669"/>
    <property type="project" value="UniProtKB-KW"/>
</dbReference>
<proteinExistence type="predicted"/>
<keyword evidence="3" id="KW-0813">Transport</keyword>
<sequence length="383" mass="40865">MKKTLTALAVTATFAAPAFAQSSVTLYGVIDEGLNYTNNVGTGHVYEMASGYAQGSRWGLKGSEDLGGGMKAIFQLENGFDVNTGRLNQGGRMFGRQAYVGLSQTQYGTLTFGRQYDSVVDYLAPTTANGNWGGYLLAHPFDNDNTDNSFRLDNTVKYASPNFGGFQFGGAYSFSNSTNFSDNRAYSFGAQYQNNGLLIGAAYLQANRPGDGSAGAITANDASYIAERMRVFGAGINYSFGPATVGFAYTNSNYKNPTGNGYLGTPGAIIAPGATVSAIKYQNFEVNGSYQITPAFMVGAQYVLSLEKYDASTGDAKPKIHSVGLMADYNLSKRTDVYVQAAYQHIAGDKTNSILDNAFIPGTDAPSSTSNQVAVRLALRHKF</sequence>
<dbReference type="GO" id="GO:0009279">
    <property type="term" value="C:cell outer membrane"/>
    <property type="evidence" value="ECO:0007669"/>
    <property type="project" value="UniProtKB-SubCell"/>
</dbReference>
<dbReference type="GO" id="GO:0034220">
    <property type="term" value="P:monoatomic ion transmembrane transport"/>
    <property type="evidence" value="ECO:0007669"/>
    <property type="project" value="InterPro"/>
</dbReference>
<organism evidence="13">
    <name type="scientific">Burkholderia cenocepacia</name>
    <dbReference type="NCBI Taxonomy" id="95486"/>
    <lineage>
        <taxon>Bacteria</taxon>
        <taxon>Pseudomonadati</taxon>
        <taxon>Pseudomonadota</taxon>
        <taxon>Betaproteobacteria</taxon>
        <taxon>Burkholderiales</taxon>
        <taxon>Burkholderiaceae</taxon>
        <taxon>Burkholderia</taxon>
        <taxon>Burkholderia cepacia complex</taxon>
    </lineage>
</organism>
<evidence type="ECO:0000256" key="7">
    <source>
        <dbReference type="ARBA" id="ARBA00023065"/>
    </source>
</evidence>
<evidence type="ECO:0000256" key="3">
    <source>
        <dbReference type="ARBA" id="ARBA00022448"/>
    </source>
</evidence>
<keyword evidence="4" id="KW-1134">Transmembrane beta strand</keyword>
<evidence type="ECO:0000256" key="5">
    <source>
        <dbReference type="ARBA" id="ARBA00022692"/>
    </source>
</evidence>
<keyword evidence="10" id="KW-0998">Cell outer membrane</keyword>
<dbReference type="Gene3D" id="2.40.160.10">
    <property type="entry name" value="Porin"/>
    <property type="match status" value="1"/>
</dbReference>
<dbReference type="InterPro" id="IPR001702">
    <property type="entry name" value="Porin_Gram-ve"/>
</dbReference>
<dbReference type="OrthoDB" id="8982743at2"/>
<dbReference type="EMBL" id="JJOA01000013">
    <property type="protein sequence ID" value="KEA58753.1"/>
    <property type="molecule type" value="Genomic_DNA"/>
</dbReference>
<name>A0A071MDG6_9BURK</name>
<dbReference type="CDD" id="cd00342">
    <property type="entry name" value="gram_neg_porins"/>
    <property type="match status" value="1"/>
</dbReference>
<evidence type="ECO:0000256" key="8">
    <source>
        <dbReference type="ARBA" id="ARBA00023114"/>
    </source>
</evidence>
<dbReference type="PANTHER" id="PTHR34501:SF9">
    <property type="entry name" value="MAJOR OUTER MEMBRANE PROTEIN P.IA"/>
    <property type="match status" value="1"/>
</dbReference>
<evidence type="ECO:0000256" key="10">
    <source>
        <dbReference type="ARBA" id="ARBA00023237"/>
    </source>
</evidence>
<keyword evidence="7" id="KW-0406">Ion transport</keyword>
<dbReference type="GO" id="GO:0015288">
    <property type="term" value="F:porin activity"/>
    <property type="evidence" value="ECO:0007669"/>
    <property type="project" value="UniProtKB-KW"/>
</dbReference>
<evidence type="ECO:0000313" key="13">
    <source>
        <dbReference type="EMBL" id="KEA58753.1"/>
    </source>
</evidence>
<evidence type="ECO:0000256" key="6">
    <source>
        <dbReference type="ARBA" id="ARBA00022729"/>
    </source>
</evidence>
<protein>
    <submittedName>
        <fullName evidence="13">Membrane protein</fullName>
    </submittedName>
</protein>
<comment type="caution">
    <text evidence="13">The sequence shown here is derived from an EMBL/GenBank/DDBJ whole genome shotgun (WGS) entry which is preliminary data.</text>
</comment>
<dbReference type="InterPro" id="IPR023614">
    <property type="entry name" value="Porin_dom_sf"/>
</dbReference>
<dbReference type="InterPro" id="IPR033900">
    <property type="entry name" value="Gram_neg_porin_domain"/>
</dbReference>
<keyword evidence="9" id="KW-0472">Membrane</keyword>
<feature type="signal peptide" evidence="11">
    <location>
        <begin position="1"/>
        <end position="20"/>
    </location>
</feature>
<dbReference type="AlphaFoldDB" id="A0A071MDG6"/>